<sequence>MLCTSLKTQDAQRGKVIEQMISRGLRCTVTPTFKSIHENNRLNAEIQLKNKPKKTFSSATISIIFSHRFFKCPYPSISASTYHPFLYCLGKKTVHCLFCFATNKDVNILYILEAP</sequence>
<reference evidence="1 2" key="1">
    <citation type="submission" date="2021-06" db="EMBL/GenBank/DDBJ databases">
        <authorList>
            <person name="Palmer J.M."/>
        </authorList>
    </citation>
    <scope>NUCLEOTIDE SEQUENCE [LARGE SCALE GENOMIC DNA]</scope>
    <source>
        <strain evidence="1 2">GA_2019</strain>
        <tissue evidence="1">Muscle</tissue>
    </source>
</reference>
<name>A0ABV0N868_9TELE</name>
<evidence type="ECO:0000313" key="2">
    <source>
        <dbReference type="Proteomes" id="UP001476798"/>
    </source>
</evidence>
<proteinExistence type="predicted"/>
<dbReference type="EMBL" id="JAHRIO010030237">
    <property type="protein sequence ID" value="MEQ2167584.1"/>
    <property type="molecule type" value="Genomic_DNA"/>
</dbReference>
<evidence type="ECO:0000313" key="1">
    <source>
        <dbReference type="EMBL" id="MEQ2167584.1"/>
    </source>
</evidence>
<keyword evidence="2" id="KW-1185">Reference proteome</keyword>
<organism evidence="1 2">
    <name type="scientific">Goodea atripinnis</name>
    <dbReference type="NCBI Taxonomy" id="208336"/>
    <lineage>
        <taxon>Eukaryota</taxon>
        <taxon>Metazoa</taxon>
        <taxon>Chordata</taxon>
        <taxon>Craniata</taxon>
        <taxon>Vertebrata</taxon>
        <taxon>Euteleostomi</taxon>
        <taxon>Actinopterygii</taxon>
        <taxon>Neopterygii</taxon>
        <taxon>Teleostei</taxon>
        <taxon>Neoteleostei</taxon>
        <taxon>Acanthomorphata</taxon>
        <taxon>Ovalentaria</taxon>
        <taxon>Atherinomorphae</taxon>
        <taxon>Cyprinodontiformes</taxon>
        <taxon>Goodeidae</taxon>
        <taxon>Goodea</taxon>
    </lineage>
</organism>
<dbReference type="Proteomes" id="UP001476798">
    <property type="component" value="Unassembled WGS sequence"/>
</dbReference>
<protein>
    <submittedName>
        <fullName evidence="1">Uncharacterized protein</fullName>
    </submittedName>
</protein>
<comment type="caution">
    <text evidence="1">The sequence shown here is derived from an EMBL/GenBank/DDBJ whole genome shotgun (WGS) entry which is preliminary data.</text>
</comment>
<gene>
    <name evidence="1" type="ORF">GOODEAATRI_005512</name>
</gene>
<accession>A0ABV0N868</accession>